<name>A0A820FT94_9BILA</name>
<protein>
    <recommendedName>
        <fullName evidence="3">GHMP kinase C-terminal domain-containing protein</fullName>
    </recommendedName>
</protein>
<accession>A0A820FT94</accession>
<gene>
    <name evidence="1" type="ORF">OTI717_LOCUS40935</name>
</gene>
<dbReference type="Proteomes" id="UP000663823">
    <property type="component" value="Unassembled WGS sequence"/>
</dbReference>
<evidence type="ECO:0008006" key="3">
    <source>
        <dbReference type="Google" id="ProtNLM"/>
    </source>
</evidence>
<comment type="caution">
    <text evidence="1">The sequence shown here is derived from an EMBL/GenBank/DDBJ whole genome shotgun (WGS) entry which is preliminary data.</text>
</comment>
<reference evidence="1" key="1">
    <citation type="submission" date="2021-02" db="EMBL/GenBank/DDBJ databases">
        <authorList>
            <person name="Nowell W R."/>
        </authorList>
    </citation>
    <scope>NUCLEOTIDE SEQUENCE</scope>
</reference>
<feature type="non-terminal residue" evidence="1">
    <location>
        <position position="1"/>
    </location>
</feature>
<dbReference type="AlphaFoldDB" id="A0A820FT94"/>
<organism evidence="1 2">
    <name type="scientific">Rotaria sordida</name>
    <dbReference type="NCBI Taxonomy" id="392033"/>
    <lineage>
        <taxon>Eukaryota</taxon>
        <taxon>Metazoa</taxon>
        <taxon>Spiralia</taxon>
        <taxon>Gnathifera</taxon>
        <taxon>Rotifera</taxon>
        <taxon>Eurotatoria</taxon>
        <taxon>Bdelloidea</taxon>
        <taxon>Philodinida</taxon>
        <taxon>Philodinidae</taxon>
        <taxon>Rotaria</taxon>
    </lineage>
</organism>
<proteinExistence type="predicted"/>
<sequence length="59" mass="6054">ITGGGGGGTVAVLAHNSSQAIEAIQNIISQYETITGRRTRIFSGTSSGLVAYPSITIEM</sequence>
<evidence type="ECO:0000313" key="1">
    <source>
        <dbReference type="EMBL" id="CAF4266170.1"/>
    </source>
</evidence>
<dbReference type="EMBL" id="CAJOAX010036570">
    <property type="protein sequence ID" value="CAF4266170.1"/>
    <property type="molecule type" value="Genomic_DNA"/>
</dbReference>
<evidence type="ECO:0000313" key="2">
    <source>
        <dbReference type="Proteomes" id="UP000663823"/>
    </source>
</evidence>